<dbReference type="InterPro" id="IPR006685">
    <property type="entry name" value="MscS_channel_2nd"/>
</dbReference>
<dbReference type="OrthoDB" id="544685at2759"/>
<gene>
    <name evidence="10" type="ORF">PAC_19310</name>
</gene>
<dbReference type="Gene3D" id="1.10.238.10">
    <property type="entry name" value="EF-hand"/>
    <property type="match status" value="1"/>
</dbReference>
<keyword evidence="4" id="KW-0106">Calcium</keyword>
<dbReference type="EMBL" id="FJOG01000070">
    <property type="protein sequence ID" value="CZR69410.1"/>
    <property type="molecule type" value="Genomic_DNA"/>
</dbReference>
<dbReference type="InterPro" id="IPR023408">
    <property type="entry name" value="MscS_beta-dom_sf"/>
</dbReference>
<dbReference type="Gene3D" id="2.30.30.60">
    <property type="match status" value="1"/>
</dbReference>
<evidence type="ECO:0000256" key="7">
    <source>
        <dbReference type="PIRNR" id="PIRNR017209"/>
    </source>
</evidence>
<dbReference type="InterPro" id="IPR018247">
    <property type="entry name" value="EF_Hand_1_Ca_BS"/>
</dbReference>
<evidence type="ECO:0000313" key="11">
    <source>
        <dbReference type="Proteomes" id="UP000184330"/>
    </source>
</evidence>
<evidence type="ECO:0000313" key="10">
    <source>
        <dbReference type="EMBL" id="CZR69410.1"/>
    </source>
</evidence>
<evidence type="ECO:0000256" key="5">
    <source>
        <dbReference type="ARBA" id="ARBA00022989"/>
    </source>
</evidence>
<dbReference type="InterPro" id="IPR058650">
    <property type="entry name" value="Msy1/2-like"/>
</dbReference>
<evidence type="ECO:0000256" key="4">
    <source>
        <dbReference type="ARBA" id="ARBA00022837"/>
    </source>
</evidence>
<feature type="transmembrane region" description="Helical" evidence="8">
    <location>
        <begin position="123"/>
        <end position="145"/>
    </location>
</feature>
<dbReference type="InterPro" id="IPR010920">
    <property type="entry name" value="LSM_dom_sf"/>
</dbReference>
<keyword evidence="6 7" id="KW-0472">Membrane</keyword>
<keyword evidence="3 8" id="KW-0812">Transmembrane</keyword>
<dbReference type="InterPro" id="IPR002048">
    <property type="entry name" value="EF_hand_dom"/>
</dbReference>
<feature type="transmembrane region" description="Helical" evidence="8">
    <location>
        <begin position="247"/>
        <end position="268"/>
    </location>
</feature>
<feature type="transmembrane region" description="Helical" evidence="8">
    <location>
        <begin position="477"/>
        <end position="499"/>
    </location>
</feature>
<dbReference type="PANTHER" id="PTHR31323:SF14">
    <property type="entry name" value="MECHANOSENSITIVE ION CHANNEL PROTEIN MSY2"/>
    <property type="match status" value="1"/>
</dbReference>
<proteinExistence type="inferred from homology"/>
<dbReference type="PROSITE" id="PS00018">
    <property type="entry name" value="EF_HAND_1"/>
    <property type="match status" value="1"/>
</dbReference>
<protein>
    <recommendedName>
        <fullName evidence="7">Mechanosensitive ion channel protein</fullName>
    </recommendedName>
</protein>
<dbReference type="SMART" id="SM00054">
    <property type="entry name" value="EFh"/>
    <property type="match status" value="1"/>
</dbReference>
<dbReference type="SUPFAM" id="SSF47473">
    <property type="entry name" value="EF-hand"/>
    <property type="match status" value="1"/>
</dbReference>
<feature type="transmembrane region" description="Helical" evidence="8">
    <location>
        <begin position="511"/>
        <end position="532"/>
    </location>
</feature>
<dbReference type="AlphaFoldDB" id="A0A1L7XWP3"/>
<organism evidence="10 11">
    <name type="scientific">Phialocephala subalpina</name>
    <dbReference type="NCBI Taxonomy" id="576137"/>
    <lineage>
        <taxon>Eukaryota</taxon>
        <taxon>Fungi</taxon>
        <taxon>Dikarya</taxon>
        <taxon>Ascomycota</taxon>
        <taxon>Pezizomycotina</taxon>
        <taxon>Leotiomycetes</taxon>
        <taxon>Helotiales</taxon>
        <taxon>Mollisiaceae</taxon>
        <taxon>Phialocephala</taxon>
        <taxon>Phialocephala fortinii species complex</taxon>
    </lineage>
</organism>
<dbReference type="InterPro" id="IPR011992">
    <property type="entry name" value="EF-hand-dom_pair"/>
</dbReference>
<evidence type="ECO:0000256" key="2">
    <source>
        <dbReference type="ARBA" id="ARBA00008017"/>
    </source>
</evidence>
<dbReference type="SUPFAM" id="SSF50182">
    <property type="entry name" value="Sm-like ribonucleoproteins"/>
    <property type="match status" value="1"/>
</dbReference>
<dbReference type="GO" id="GO:0005262">
    <property type="term" value="F:calcium channel activity"/>
    <property type="evidence" value="ECO:0007669"/>
    <property type="project" value="TreeGrafter"/>
</dbReference>
<comment type="similarity">
    <text evidence="2 7">Belongs to the MscS (TC 1.A.23) family.</text>
</comment>
<reference evidence="10 11" key="1">
    <citation type="submission" date="2016-03" db="EMBL/GenBank/DDBJ databases">
        <authorList>
            <person name="Ploux O."/>
        </authorList>
    </citation>
    <scope>NUCLEOTIDE SEQUENCE [LARGE SCALE GENOMIC DNA]</scope>
    <source>
        <strain evidence="10 11">UAMH 11012</strain>
    </source>
</reference>
<evidence type="ECO:0000259" key="9">
    <source>
        <dbReference type="PROSITE" id="PS50222"/>
    </source>
</evidence>
<keyword evidence="11" id="KW-1185">Reference proteome</keyword>
<dbReference type="GO" id="GO:0005789">
    <property type="term" value="C:endoplasmic reticulum membrane"/>
    <property type="evidence" value="ECO:0007669"/>
    <property type="project" value="UniProtKB-SubCell"/>
</dbReference>
<evidence type="ECO:0000256" key="6">
    <source>
        <dbReference type="ARBA" id="ARBA00023136"/>
    </source>
</evidence>
<evidence type="ECO:0000256" key="1">
    <source>
        <dbReference type="ARBA" id="ARBA00004127"/>
    </source>
</evidence>
<dbReference type="GO" id="GO:0005509">
    <property type="term" value="F:calcium ion binding"/>
    <property type="evidence" value="ECO:0007669"/>
    <property type="project" value="InterPro"/>
</dbReference>
<dbReference type="Proteomes" id="UP000184330">
    <property type="component" value="Unassembled WGS sequence"/>
</dbReference>
<keyword evidence="7" id="KW-0256">Endoplasmic reticulum</keyword>
<feature type="transmembrane region" description="Helical" evidence="8">
    <location>
        <begin position="152"/>
        <end position="172"/>
    </location>
</feature>
<evidence type="ECO:0000256" key="3">
    <source>
        <dbReference type="ARBA" id="ARBA00022692"/>
    </source>
</evidence>
<feature type="transmembrane region" description="Helical" evidence="8">
    <location>
        <begin position="206"/>
        <end position="227"/>
    </location>
</feature>
<accession>A0A1L7XWP3</accession>
<feature type="domain" description="EF-hand" evidence="9">
    <location>
        <begin position="421"/>
        <end position="456"/>
    </location>
</feature>
<dbReference type="PANTHER" id="PTHR31323">
    <property type="entry name" value="MECHANOSENSITIVE ION CHANNEL PROTEIN MSY2"/>
    <property type="match status" value="1"/>
</dbReference>
<dbReference type="PROSITE" id="PS50222">
    <property type="entry name" value="EF_HAND_2"/>
    <property type="match status" value="1"/>
</dbReference>
<keyword evidence="5 8" id="KW-1133">Transmembrane helix</keyword>
<dbReference type="Pfam" id="PF00924">
    <property type="entry name" value="MS_channel_2nd"/>
    <property type="match status" value="1"/>
</dbReference>
<dbReference type="PIRSF" id="PIRSF017209">
    <property type="entry name" value="Memb_At2g17000_prd"/>
    <property type="match status" value="1"/>
</dbReference>
<comment type="subcellular location">
    <subcellularLocation>
        <location evidence="1">Endomembrane system</location>
        <topology evidence="1">Multi-pass membrane protein</topology>
    </subcellularLocation>
    <subcellularLocation>
        <location evidence="7">Endoplasmic reticulum membrane</location>
    </subcellularLocation>
</comment>
<evidence type="ECO:0000256" key="8">
    <source>
        <dbReference type="SAM" id="Phobius"/>
    </source>
</evidence>
<sequence>MPTDLLLDENSRFRAEARLKLWFSVDGGVEGRMSSTVSTDTIVHILPLETDPLKNAQKAKGYTVTTQELTDRPVLGRNNTGLRNFLGDASNSQNVGYDGEVDTLRLLGRVYKKILTFSIVTRYLFYILPVAILLAIPLTIFATVAKYVNIHGVRMLGLLVWLEIVWSSLWFAKLCSRTLPYIFRICCGVMSAGTRKHSLMIKALEVPISVVFWVIASWATIPVIAAFNKNTAIVTVTSSSVPWIDTLQRVFLASIPVSCVLLVEKAIIEFITVNYHRTQFSARIRESKRRMHLFELLYEASTILYAPYCAKFADDDYAINTSILSTVGKGVQDVAEVGTPIRLFDNLGRLGTGVAEVFGNIVSEVTGTQKQDSKSPHAIVSWALERRSASEALARRVFNSLVAEGNDALYQKDIERVLGPENQRDAEEIFHALDKDGNGDVSLEEMTMMVIELGEGRRAMTRSLHDVDRAIKALDRILMIVVLVGGGMIYGTFFSQNFFKQVSLYTTSLMSFSFAFAGTVQEFTGSCIFLFVKHPYDVGDRVDINNIDLIVEHISLLYTIFRRVESNRTVQIPNIVNNGNWIENITRSRAMNEQFSLAISAGTTFEEIENLSDELKEFVTADENRRDYKPDVKVEVLNVGDMSKLDLKINLGYKSNWSNEHLRVARRSKFMCALLATLRKVQINAPGGGDVSIGDASRPSYSVSVSDEEAKIARMHYLEEKEKERYVPNKDKSV</sequence>
<dbReference type="Pfam" id="PF25886">
    <property type="entry name" value="Msy1"/>
    <property type="match status" value="1"/>
</dbReference>
<dbReference type="InterPro" id="IPR016688">
    <property type="entry name" value="MscS-like_plants/fungi"/>
</dbReference>
<dbReference type="GO" id="GO:0006874">
    <property type="term" value="P:intracellular calcium ion homeostasis"/>
    <property type="evidence" value="ECO:0007669"/>
    <property type="project" value="TreeGrafter"/>
</dbReference>
<name>A0A1L7XWP3_9HELO</name>